<sequence length="251" mass="28460">MENQKAGWGFRISLFTVSLLLGTMLTVQFTANNRPRTPFAGDIIQLRSQLAYEMDNQKSLRKQIDLANEKIEEYKRSSGDQKKMVQTMEDELAKVKREAGLTDVEGHGIKIEIRDNPLFFTQLPPSTRPEDIAVRDEELISMVNTLFANGAQAVSINDNRIVTTSCIRSISPNVLQVNTRNVVLPFEIKAVGEDVERMKSVIQSMYAENLRLFNAKEMVITEYRDTPLRVPAYSEPVDIRYAQVDTEGGKK</sequence>
<protein>
    <recommendedName>
        <fullName evidence="5">DUF881 domain-containing protein</fullName>
    </recommendedName>
</protein>
<evidence type="ECO:0000256" key="2">
    <source>
        <dbReference type="SAM" id="Phobius"/>
    </source>
</evidence>
<feature type="transmembrane region" description="Helical" evidence="2">
    <location>
        <begin position="12"/>
        <end position="31"/>
    </location>
</feature>
<keyword evidence="2" id="KW-1133">Transmembrane helix</keyword>
<dbReference type="Gene3D" id="3.30.70.1880">
    <property type="entry name" value="Protein of unknown function DUF881"/>
    <property type="match status" value="1"/>
</dbReference>
<keyword evidence="2" id="KW-0812">Transmembrane</keyword>
<comment type="caution">
    <text evidence="3">The sequence shown here is derived from an EMBL/GenBank/DDBJ whole genome shotgun (WGS) entry which is preliminary data.</text>
</comment>
<dbReference type="PANTHER" id="PTHR37313">
    <property type="entry name" value="UPF0749 PROTEIN RV1825"/>
    <property type="match status" value="1"/>
</dbReference>
<dbReference type="Proteomes" id="UP001057291">
    <property type="component" value="Unassembled WGS sequence"/>
</dbReference>
<organism evidence="3 4">
    <name type="scientific">Collibacillus ludicampi</name>
    <dbReference type="NCBI Taxonomy" id="2771369"/>
    <lineage>
        <taxon>Bacteria</taxon>
        <taxon>Bacillati</taxon>
        <taxon>Bacillota</taxon>
        <taxon>Bacilli</taxon>
        <taxon>Bacillales</taxon>
        <taxon>Alicyclobacillaceae</taxon>
        <taxon>Collibacillus</taxon>
    </lineage>
</organism>
<dbReference type="PANTHER" id="PTHR37313:SF2">
    <property type="entry name" value="UPF0749 PROTEIN YLXX"/>
    <property type="match status" value="1"/>
</dbReference>
<keyword evidence="4" id="KW-1185">Reference proteome</keyword>
<dbReference type="InterPro" id="IPR010273">
    <property type="entry name" value="DUF881"/>
</dbReference>
<dbReference type="AlphaFoldDB" id="A0AAV4LJ77"/>
<evidence type="ECO:0008006" key="5">
    <source>
        <dbReference type="Google" id="ProtNLM"/>
    </source>
</evidence>
<gene>
    <name evidence="3" type="ORF">DNHGIG_30060</name>
</gene>
<accession>A0AAV4LJ77</accession>
<name>A0AAV4LJ77_9BACL</name>
<proteinExistence type="inferred from homology"/>
<reference evidence="3" key="1">
    <citation type="journal article" date="2023" name="Int. J. Syst. Evol. Microbiol.">
        <title>Collibacillus ludicampi gen. nov., sp. nov., a new soil bacterium of the family Alicyclobacillaceae.</title>
        <authorList>
            <person name="Jojima T."/>
            <person name="Ioku Y."/>
            <person name="Fukuta Y."/>
            <person name="Shirasaka N."/>
            <person name="Matsumura Y."/>
            <person name="Mori M."/>
        </authorList>
    </citation>
    <scope>NUCLEOTIDE SEQUENCE</scope>
    <source>
        <strain evidence="3">TP075</strain>
    </source>
</reference>
<dbReference type="EMBL" id="BOQE01000001">
    <property type="protein sequence ID" value="GIM47457.1"/>
    <property type="molecule type" value="Genomic_DNA"/>
</dbReference>
<dbReference type="RefSeq" id="WP_282200430.1">
    <property type="nucleotide sequence ID" value="NZ_BOQE01000001.1"/>
</dbReference>
<evidence type="ECO:0000256" key="1">
    <source>
        <dbReference type="ARBA" id="ARBA00009108"/>
    </source>
</evidence>
<keyword evidence="2" id="KW-0472">Membrane</keyword>
<evidence type="ECO:0000313" key="3">
    <source>
        <dbReference type="EMBL" id="GIM47457.1"/>
    </source>
</evidence>
<comment type="similarity">
    <text evidence="1">Belongs to the UPF0749 family.</text>
</comment>
<evidence type="ECO:0000313" key="4">
    <source>
        <dbReference type="Proteomes" id="UP001057291"/>
    </source>
</evidence>
<dbReference type="Pfam" id="PF05949">
    <property type="entry name" value="DUF881"/>
    <property type="match status" value="1"/>
</dbReference>